<reference evidence="6 7" key="1">
    <citation type="submission" date="2016-11" db="EMBL/GenBank/DDBJ databases">
        <authorList>
            <person name="Jaros S."/>
            <person name="Januszkiewicz K."/>
            <person name="Wedrychowicz H."/>
        </authorList>
    </citation>
    <scope>NUCLEOTIDE SEQUENCE [LARGE SCALE GENOMIC DNA]</scope>
    <source>
        <strain evidence="6 7">DSM 43832</strain>
    </source>
</reference>
<dbReference type="GO" id="GO:0046872">
    <property type="term" value="F:metal ion binding"/>
    <property type="evidence" value="ECO:0007669"/>
    <property type="project" value="UniProtKB-KW"/>
</dbReference>
<feature type="binding site" evidence="4">
    <location>
        <position position="100"/>
    </location>
    <ligand>
        <name>substrate</name>
    </ligand>
</feature>
<feature type="binding site" evidence="4">
    <location>
        <position position="118"/>
    </location>
    <ligand>
        <name>substrate</name>
    </ligand>
</feature>
<dbReference type="Proteomes" id="UP000184363">
    <property type="component" value="Unassembled WGS sequence"/>
</dbReference>
<keyword evidence="2" id="KW-0378">Hydrolase</keyword>
<dbReference type="InterPro" id="IPR051262">
    <property type="entry name" value="SMP-30/CGR1_Lactonase"/>
</dbReference>
<accession>A0A1M6Z204</accession>
<evidence type="ECO:0000313" key="7">
    <source>
        <dbReference type="Proteomes" id="UP000184363"/>
    </source>
</evidence>
<evidence type="ECO:0000256" key="3">
    <source>
        <dbReference type="PIRSR" id="PIRSR605511-1"/>
    </source>
</evidence>
<comment type="similarity">
    <text evidence="1">Belongs to the SMP-30/CGR1 family.</text>
</comment>
<feature type="active site" description="Proton donor/acceptor" evidence="3">
    <location>
        <position position="211"/>
    </location>
</feature>
<organism evidence="6 7">
    <name type="scientific">Pseudonocardia thermophila</name>
    <dbReference type="NCBI Taxonomy" id="1848"/>
    <lineage>
        <taxon>Bacteria</taxon>
        <taxon>Bacillati</taxon>
        <taxon>Actinomycetota</taxon>
        <taxon>Actinomycetes</taxon>
        <taxon>Pseudonocardiales</taxon>
        <taxon>Pseudonocardiaceae</taxon>
        <taxon>Pseudonocardia</taxon>
    </lineage>
</organism>
<sequence>MSSEPNVVLEGYTFLEGPRWHEGRIWVSDFYTGQVVSARADGSDVRVEAEVPNQPSGLGWLPDGRLLVVSMKDRRILRREADGSLVVHADLAEYCGGHLNDMLVDPQGRAYAGNFGFDLMAGADPELADLVRVDPDGTVTVAARDLWFPNGMVLLGDTLVVNETMGNRISAFDVAEDGSLGPRRDFAVFDELPPAGTDLQTLLSHTKVGPDGAAGDSEGGVWFADAFGQRAARVLDGKIVDTVDVGTGVYACALGGEDGRTLFLCTAPSFAEHERKAAREAQLLSVTVSVPA</sequence>
<dbReference type="SUPFAM" id="SSF63829">
    <property type="entry name" value="Calcium-dependent phosphotriesterase"/>
    <property type="match status" value="1"/>
</dbReference>
<name>A0A1M6Z204_PSETH</name>
<dbReference type="AlphaFoldDB" id="A0A1M6Z204"/>
<feature type="binding site" evidence="4">
    <location>
        <position position="150"/>
    </location>
    <ligand>
        <name>a divalent metal cation</name>
        <dbReference type="ChEBI" id="CHEBI:60240"/>
    </ligand>
</feature>
<dbReference type="PRINTS" id="PR01790">
    <property type="entry name" value="SMP30FAMILY"/>
</dbReference>
<dbReference type="OrthoDB" id="2633250at2"/>
<dbReference type="PANTHER" id="PTHR47572:SF4">
    <property type="entry name" value="LACTONASE DRP35"/>
    <property type="match status" value="1"/>
</dbReference>
<dbReference type="InterPro" id="IPR005511">
    <property type="entry name" value="SMP-30"/>
</dbReference>
<protein>
    <submittedName>
        <fullName evidence="6">Sugar lactone lactonase YvrE</fullName>
    </submittedName>
</protein>
<dbReference type="InterPro" id="IPR011042">
    <property type="entry name" value="6-blade_b-propeller_TolB-like"/>
</dbReference>
<evidence type="ECO:0000259" key="5">
    <source>
        <dbReference type="Pfam" id="PF08450"/>
    </source>
</evidence>
<dbReference type="PANTHER" id="PTHR47572">
    <property type="entry name" value="LIPOPROTEIN-RELATED"/>
    <property type="match status" value="1"/>
</dbReference>
<dbReference type="EMBL" id="FRAP01000022">
    <property type="protein sequence ID" value="SHL24402.1"/>
    <property type="molecule type" value="Genomic_DNA"/>
</dbReference>
<comment type="cofactor">
    <cofactor evidence="4">
        <name>Zn(2+)</name>
        <dbReference type="ChEBI" id="CHEBI:29105"/>
    </cofactor>
    <text evidence="4">Binds 1 divalent metal cation per subunit.</text>
</comment>
<keyword evidence="7" id="KW-1185">Reference proteome</keyword>
<dbReference type="RefSeq" id="WP_073459665.1">
    <property type="nucleotide sequence ID" value="NZ_CALGVN010000007.1"/>
</dbReference>
<dbReference type="Gene3D" id="2.120.10.30">
    <property type="entry name" value="TolB, C-terminal domain"/>
    <property type="match status" value="1"/>
</dbReference>
<evidence type="ECO:0000256" key="1">
    <source>
        <dbReference type="ARBA" id="ARBA00008853"/>
    </source>
</evidence>
<feature type="binding site" evidence="4">
    <location>
        <position position="211"/>
    </location>
    <ligand>
        <name>a divalent metal cation</name>
        <dbReference type="ChEBI" id="CHEBI:60240"/>
    </ligand>
</feature>
<dbReference type="InterPro" id="IPR013658">
    <property type="entry name" value="SGL"/>
</dbReference>
<evidence type="ECO:0000256" key="2">
    <source>
        <dbReference type="ARBA" id="ARBA00022801"/>
    </source>
</evidence>
<dbReference type="GO" id="GO:0016787">
    <property type="term" value="F:hydrolase activity"/>
    <property type="evidence" value="ECO:0007669"/>
    <property type="project" value="UniProtKB-KW"/>
</dbReference>
<dbReference type="STRING" id="1848.SAMN05443637_12234"/>
<proteinExistence type="inferred from homology"/>
<evidence type="ECO:0000256" key="4">
    <source>
        <dbReference type="PIRSR" id="PIRSR605511-2"/>
    </source>
</evidence>
<feature type="domain" description="SMP-30/Gluconolactonase/LRE-like region" evidence="5">
    <location>
        <begin position="16"/>
        <end position="267"/>
    </location>
</feature>
<evidence type="ECO:0000313" key="6">
    <source>
        <dbReference type="EMBL" id="SHL24402.1"/>
    </source>
</evidence>
<gene>
    <name evidence="6" type="ORF">SAMN05443637_12234</name>
</gene>
<keyword evidence="4" id="KW-0479">Metal-binding</keyword>
<keyword evidence="4" id="KW-0862">Zinc</keyword>
<dbReference type="Pfam" id="PF08450">
    <property type="entry name" value="SGL"/>
    <property type="match status" value="1"/>
</dbReference>
<feature type="binding site" evidence="4">
    <location>
        <position position="16"/>
    </location>
    <ligand>
        <name>a divalent metal cation</name>
        <dbReference type="ChEBI" id="CHEBI:60240"/>
    </ligand>
</feature>